<evidence type="ECO:0000313" key="2">
    <source>
        <dbReference type="EMBL" id="OHX65136.1"/>
    </source>
</evidence>
<gene>
    <name evidence="2" type="ORF">NH26_01585</name>
</gene>
<evidence type="ECO:0000313" key="3">
    <source>
        <dbReference type="Proteomes" id="UP000179797"/>
    </source>
</evidence>
<feature type="domain" description="HTH cro/C1-type" evidence="1">
    <location>
        <begin position="31"/>
        <end position="85"/>
    </location>
</feature>
<dbReference type="Gene3D" id="1.10.260.40">
    <property type="entry name" value="lambda repressor-like DNA-binding domains"/>
    <property type="match status" value="1"/>
</dbReference>
<dbReference type="SMART" id="SM00530">
    <property type="entry name" value="HTH_XRE"/>
    <property type="match status" value="1"/>
</dbReference>
<dbReference type="InterPro" id="IPR001387">
    <property type="entry name" value="Cro/C1-type_HTH"/>
</dbReference>
<dbReference type="STRING" id="915059.NH26_01585"/>
<dbReference type="InterPro" id="IPR010982">
    <property type="entry name" value="Lambda_DNA-bd_dom_sf"/>
</dbReference>
<comment type="caution">
    <text evidence="2">The sequence shown here is derived from an EMBL/GenBank/DDBJ whole genome shotgun (WGS) entry which is preliminary data.</text>
</comment>
<dbReference type="Proteomes" id="UP000179797">
    <property type="component" value="Unassembled WGS sequence"/>
</dbReference>
<sequence>MPSKYLQELMSDMPKENEIFVELSLGLINLIHEVLEKKGWTQKDLAKALGKRESEVSKWLTGSHNFTFRSISKLMAALDEKLLEIPKMEKVSNNKEVVFTTVAFTPSKKYSKSGFSVRKRSQTTFSDLSQKAFDFQAS</sequence>
<proteinExistence type="predicted"/>
<dbReference type="PROSITE" id="PS50943">
    <property type="entry name" value="HTH_CROC1"/>
    <property type="match status" value="1"/>
</dbReference>
<dbReference type="RefSeq" id="WP_071397051.1">
    <property type="nucleotide sequence ID" value="NZ_JRYR02000001.1"/>
</dbReference>
<reference evidence="2 3" key="1">
    <citation type="journal article" date="2012" name="Int. J. Syst. Evol. Microbiol.">
        <title>Flammeovirga pacifica sp. nov., isolated from deep-sea sediment.</title>
        <authorList>
            <person name="Xu H."/>
            <person name="Fu Y."/>
            <person name="Yang N."/>
            <person name="Ding Z."/>
            <person name="Lai Q."/>
            <person name="Zeng R."/>
        </authorList>
    </citation>
    <scope>NUCLEOTIDE SEQUENCE [LARGE SCALE GENOMIC DNA]</scope>
    <source>
        <strain evidence="3">DSM 24597 / LMG 26175 / WPAGA1</strain>
    </source>
</reference>
<dbReference type="GO" id="GO:0003677">
    <property type="term" value="F:DNA binding"/>
    <property type="evidence" value="ECO:0007669"/>
    <property type="project" value="InterPro"/>
</dbReference>
<accession>A0A1S1YVT5</accession>
<name>A0A1S1YVT5_FLAPC</name>
<dbReference type="AlphaFoldDB" id="A0A1S1YVT5"/>
<dbReference type="CDD" id="cd00093">
    <property type="entry name" value="HTH_XRE"/>
    <property type="match status" value="1"/>
</dbReference>
<dbReference type="SUPFAM" id="SSF47413">
    <property type="entry name" value="lambda repressor-like DNA-binding domains"/>
    <property type="match status" value="1"/>
</dbReference>
<evidence type="ECO:0000259" key="1">
    <source>
        <dbReference type="PROSITE" id="PS50943"/>
    </source>
</evidence>
<organism evidence="2 3">
    <name type="scientific">Flammeovirga pacifica</name>
    <dbReference type="NCBI Taxonomy" id="915059"/>
    <lineage>
        <taxon>Bacteria</taxon>
        <taxon>Pseudomonadati</taxon>
        <taxon>Bacteroidota</taxon>
        <taxon>Cytophagia</taxon>
        <taxon>Cytophagales</taxon>
        <taxon>Flammeovirgaceae</taxon>
        <taxon>Flammeovirga</taxon>
    </lineage>
</organism>
<protein>
    <recommendedName>
        <fullName evidence="1">HTH cro/C1-type domain-containing protein</fullName>
    </recommendedName>
</protein>
<keyword evidence="3" id="KW-1185">Reference proteome</keyword>
<dbReference type="Pfam" id="PF01381">
    <property type="entry name" value="HTH_3"/>
    <property type="match status" value="1"/>
</dbReference>
<dbReference type="EMBL" id="JRYR02000001">
    <property type="protein sequence ID" value="OHX65136.1"/>
    <property type="molecule type" value="Genomic_DNA"/>
</dbReference>